<dbReference type="RefSeq" id="WP_353397244.1">
    <property type="nucleotide sequence ID" value="NZ_BAABWU010000002.1"/>
</dbReference>
<sequence>MQGVPQQRLSYLLFGLFSDYGYSMARPALWLAGLWAFGFAAFWGYLAGCCVPAPLEEVSAPMGSAMGLSFSNLFPLFGFGRVFFGAEFMACLPPVLKLLAGFQTVASLPLLFFLGLGLRQRFRLR</sequence>
<gene>
    <name evidence="2" type="ORF">NBRC116598_07980</name>
</gene>
<reference evidence="2 3" key="1">
    <citation type="submission" date="2024-04" db="EMBL/GenBank/DDBJ databases">
        <title>Draft genome sequence of Pseudophaeobacter arcticus NBRC 116598.</title>
        <authorList>
            <person name="Miyakawa T."/>
            <person name="Kusuya Y."/>
            <person name="Miura T."/>
        </authorList>
    </citation>
    <scope>NUCLEOTIDE SEQUENCE [LARGE SCALE GENOMIC DNA]</scope>
    <source>
        <strain evidence="2 3">SU-CL00105</strain>
    </source>
</reference>
<evidence type="ECO:0000313" key="2">
    <source>
        <dbReference type="EMBL" id="GAA6195354.1"/>
    </source>
</evidence>
<dbReference type="Proteomes" id="UP001441944">
    <property type="component" value="Unassembled WGS sequence"/>
</dbReference>
<accession>A0ABQ0AHP7</accession>
<comment type="caution">
    <text evidence="2">The sequence shown here is derived from an EMBL/GenBank/DDBJ whole genome shotgun (WGS) entry which is preliminary data.</text>
</comment>
<protein>
    <submittedName>
        <fullName evidence="2">Uncharacterized protein</fullName>
    </submittedName>
</protein>
<proteinExistence type="predicted"/>
<keyword evidence="1" id="KW-0472">Membrane</keyword>
<feature type="transmembrane region" description="Helical" evidence="1">
    <location>
        <begin position="98"/>
        <end position="118"/>
    </location>
</feature>
<name>A0ABQ0AHP7_9RHOB</name>
<feature type="transmembrane region" description="Helical" evidence="1">
    <location>
        <begin position="65"/>
        <end position="86"/>
    </location>
</feature>
<keyword evidence="3" id="KW-1185">Reference proteome</keyword>
<organism evidence="2 3">
    <name type="scientific">Pseudophaeobacter arcticus</name>
    <dbReference type="NCBI Taxonomy" id="385492"/>
    <lineage>
        <taxon>Bacteria</taxon>
        <taxon>Pseudomonadati</taxon>
        <taxon>Pseudomonadota</taxon>
        <taxon>Alphaproteobacteria</taxon>
        <taxon>Rhodobacterales</taxon>
        <taxon>Paracoccaceae</taxon>
        <taxon>Pseudophaeobacter</taxon>
    </lineage>
</organism>
<feature type="transmembrane region" description="Helical" evidence="1">
    <location>
        <begin position="28"/>
        <end position="53"/>
    </location>
</feature>
<keyword evidence="1" id="KW-0812">Transmembrane</keyword>
<dbReference type="EMBL" id="BAABWU010000002">
    <property type="protein sequence ID" value="GAA6195354.1"/>
    <property type="molecule type" value="Genomic_DNA"/>
</dbReference>
<keyword evidence="1" id="KW-1133">Transmembrane helix</keyword>
<evidence type="ECO:0000313" key="3">
    <source>
        <dbReference type="Proteomes" id="UP001441944"/>
    </source>
</evidence>
<evidence type="ECO:0000256" key="1">
    <source>
        <dbReference type="SAM" id="Phobius"/>
    </source>
</evidence>